<evidence type="ECO:0000256" key="3">
    <source>
        <dbReference type="ARBA" id="ARBA00022729"/>
    </source>
</evidence>
<keyword evidence="6" id="KW-0812">Transmembrane</keyword>
<dbReference type="PANTHER" id="PTHR34820">
    <property type="entry name" value="INNER MEMBRANE PROTEIN YEBZ"/>
    <property type="match status" value="1"/>
</dbReference>
<evidence type="ECO:0000256" key="5">
    <source>
        <dbReference type="SAM" id="MobiDB-lite"/>
    </source>
</evidence>
<evidence type="ECO:0000256" key="1">
    <source>
        <dbReference type="ARBA" id="ARBA00004196"/>
    </source>
</evidence>
<accession>A0ABR8S3M4</accession>
<feature type="transmembrane region" description="Helical" evidence="6">
    <location>
        <begin position="180"/>
        <end position="202"/>
    </location>
</feature>
<dbReference type="Gene3D" id="2.60.40.1220">
    <property type="match status" value="1"/>
</dbReference>
<dbReference type="Pfam" id="PF04234">
    <property type="entry name" value="CopC"/>
    <property type="match status" value="1"/>
</dbReference>
<keyword evidence="9" id="KW-1185">Reference proteome</keyword>
<name>A0ABR8S3M4_9MICO</name>
<dbReference type="SUPFAM" id="SSF81296">
    <property type="entry name" value="E set domains"/>
    <property type="match status" value="1"/>
</dbReference>
<dbReference type="InterPro" id="IPR007348">
    <property type="entry name" value="CopC_dom"/>
</dbReference>
<evidence type="ECO:0000313" key="8">
    <source>
        <dbReference type="EMBL" id="MBD7958071.1"/>
    </source>
</evidence>
<comment type="subcellular location">
    <subcellularLocation>
        <location evidence="1">Cell envelope</location>
    </subcellularLocation>
</comment>
<keyword evidence="3" id="KW-0732">Signal</keyword>
<evidence type="ECO:0000256" key="4">
    <source>
        <dbReference type="ARBA" id="ARBA00023008"/>
    </source>
</evidence>
<dbReference type="InterPro" id="IPR014755">
    <property type="entry name" value="Cu-Rt/internalin_Ig-like"/>
</dbReference>
<feature type="region of interest" description="Disordered" evidence="5">
    <location>
        <begin position="208"/>
        <end position="232"/>
    </location>
</feature>
<gene>
    <name evidence="8" type="ORF">H9651_10510</name>
</gene>
<dbReference type="InterPro" id="IPR032694">
    <property type="entry name" value="CopC/D"/>
</dbReference>
<protein>
    <submittedName>
        <fullName evidence="8">Copper resistance protein CopC</fullName>
    </submittedName>
</protein>
<keyword evidence="6" id="KW-1133">Transmembrane helix</keyword>
<feature type="domain" description="CopC" evidence="7">
    <location>
        <begin position="37"/>
        <end position="131"/>
    </location>
</feature>
<keyword evidence="2" id="KW-0479">Metal-binding</keyword>
<evidence type="ECO:0000259" key="7">
    <source>
        <dbReference type="Pfam" id="PF04234"/>
    </source>
</evidence>
<reference evidence="8 9" key="1">
    <citation type="submission" date="2020-08" db="EMBL/GenBank/DDBJ databases">
        <title>A Genomic Blueprint of the Chicken Gut Microbiome.</title>
        <authorList>
            <person name="Gilroy R."/>
            <person name="Ravi A."/>
            <person name="Getino M."/>
            <person name="Pursley I."/>
            <person name="Horton D.L."/>
            <person name="Alikhan N.-F."/>
            <person name="Baker D."/>
            <person name="Gharbi K."/>
            <person name="Hall N."/>
            <person name="Watson M."/>
            <person name="Adriaenssens E.M."/>
            <person name="Foster-Nyarko E."/>
            <person name="Jarju S."/>
            <person name="Secka A."/>
            <person name="Antonio M."/>
            <person name="Oren A."/>
            <person name="Chaudhuri R."/>
            <person name="La Ragione R.M."/>
            <person name="Hildebrand F."/>
            <person name="Pallen M.J."/>
        </authorList>
    </citation>
    <scope>NUCLEOTIDE SEQUENCE [LARGE SCALE GENOMIC DNA]</scope>
    <source>
        <strain evidence="8 9">Sa4CUA7</strain>
    </source>
</reference>
<dbReference type="PANTHER" id="PTHR34820:SF4">
    <property type="entry name" value="INNER MEMBRANE PROTEIN YEBZ"/>
    <property type="match status" value="1"/>
</dbReference>
<dbReference type="InterPro" id="IPR014756">
    <property type="entry name" value="Ig_E-set"/>
</dbReference>
<feature type="region of interest" description="Disordered" evidence="5">
    <location>
        <begin position="130"/>
        <end position="176"/>
    </location>
</feature>
<dbReference type="EMBL" id="JACSQP010000005">
    <property type="protein sequence ID" value="MBD7958071.1"/>
    <property type="molecule type" value="Genomic_DNA"/>
</dbReference>
<evidence type="ECO:0000256" key="6">
    <source>
        <dbReference type="SAM" id="Phobius"/>
    </source>
</evidence>
<keyword evidence="6" id="KW-0472">Membrane</keyword>
<feature type="compositionally biased region" description="Low complexity" evidence="5">
    <location>
        <begin position="135"/>
        <end position="152"/>
    </location>
</feature>
<evidence type="ECO:0000256" key="2">
    <source>
        <dbReference type="ARBA" id="ARBA00022723"/>
    </source>
</evidence>
<sequence length="232" mass="23432">MSQGIHLSLTRRLAAVAAAIGLGLAAVLVTAVPASAHDELLVSDPADGASVEALPEEITLTFSAFPLDEPGATIVEVTDATGTDLTSGDPIVDGTQVTQALEGAATGVVSVLWKVVSSDGHPIDGEFTFTVAGGDPTPSATAPAEPSDTAEPTADDSTAPTDEVTATPAPAADGDESSPALVWTIAVVVLAALVAAVTYLIVSRSRRDRRERDLAQGRANAATGGDQRPDQD</sequence>
<proteinExistence type="predicted"/>
<keyword evidence="4" id="KW-0186">Copper</keyword>
<evidence type="ECO:0000313" key="9">
    <source>
        <dbReference type="Proteomes" id="UP000648352"/>
    </source>
</evidence>
<dbReference type="Proteomes" id="UP000648352">
    <property type="component" value="Unassembled WGS sequence"/>
</dbReference>
<comment type="caution">
    <text evidence="8">The sequence shown here is derived from an EMBL/GenBank/DDBJ whole genome shotgun (WGS) entry which is preliminary data.</text>
</comment>
<organism evidence="8 9">
    <name type="scientific">Microbacterium pullorum</name>
    <dbReference type="NCBI Taxonomy" id="2762236"/>
    <lineage>
        <taxon>Bacteria</taxon>
        <taxon>Bacillati</taxon>
        <taxon>Actinomycetota</taxon>
        <taxon>Actinomycetes</taxon>
        <taxon>Micrococcales</taxon>
        <taxon>Microbacteriaceae</taxon>
        <taxon>Microbacterium</taxon>
    </lineage>
</organism>